<dbReference type="SUPFAM" id="SSF48452">
    <property type="entry name" value="TPR-like"/>
    <property type="match status" value="1"/>
</dbReference>
<evidence type="ECO:0000313" key="3">
    <source>
        <dbReference type="Proteomes" id="UP000653472"/>
    </source>
</evidence>
<dbReference type="InterPro" id="IPR011990">
    <property type="entry name" value="TPR-like_helical_dom_sf"/>
</dbReference>
<name>A0A969W6Y5_9GAMM</name>
<keyword evidence="3" id="KW-1185">Reference proteome</keyword>
<evidence type="ECO:0000256" key="1">
    <source>
        <dbReference type="SAM" id="SignalP"/>
    </source>
</evidence>
<protein>
    <recommendedName>
        <fullName evidence="4">Tetratricopeptide repeat protein</fullName>
    </recommendedName>
</protein>
<evidence type="ECO:0008006" key="4">
    <source>
        <dbReference type="Google" id="ProtNLM"/>
    </source>
</evidence>
<sequence>MHRLTQVLCLLAPLLVLPPAYASFTLANDHPPQPEAVSAARDALRAAAKQLQDDHVDGAYQQAVTAIEAPGFSGLSGDEKHAAWALAGYAALTLKKMNEARRYLDEATIMPQASAFDWTTRLQRSYATADYRDSAICVAAIAQRWPQELAQINSRAILQIERKLHAQANAVPQAATDADADAGSDADSGVTDVQLRMLGALFDAHWRLEEGQPDFLWMDLALLRLARGDIDGASAAALRVESGDNVLSMVVDRRFDPIVTAHPQSFDVAKAAAAGIALAQKRVAEDPDSLAKLSELQQRLLRMRRFDDVLASSDAVIQRVAQGGEKAYRDADLHYTWILDGRARALWGLGRWNASIEQLRAAAQRPEVGGGANVSQAINLGHALALLGQPDAALQAIAKLGGTSPFGRMQANAVRVLAAVLRHDPTTVERTLAEMREHRDDAMSTYEFALVQAGRLDDAAQLLRERLADARWRSDALTDVQIYARVPQPPLAAEYERRWRSVVARPDVQQALNAVGRIASPVLGPPPW</sequence>
<accession>A0A969W6Y5</accession>
<comment type="caution">
    <text evidence="2">The sequence shown here is derived from an EMBL/GenBank/DDBJ whole genome shotgun (WGS) entry which is preliminary data.</text>
</comment>
<dbReference type="RefSeq" id="WP_168146974.1">
    <property type="nucleotide sequence ID" value="NZ_JAAVXB010000002.1"/>
</dbReference>
<keyword evidence="1" id="KW-0732">Signal</keyword>
<gene>
    <name evidence="2" type="ORF">G7Y82_05360</name>
</gene>
<dbReference type="Proteomes" id="UP000653472">
    <property type="component" value="Unassembled WGS sequence"/>
</dbReference>
<feature type="chain" id="PRO_5036754326" description="Tetratricopeptide repeat protein" evidence="1">
    <location>
        <begin position="23"/>
        <end position="528"/>
    </location>
</feature>
<dbReference type="EMBL" id="JAAVXB010000002">
    <property type="protein sequence ID" value="NKF21737.1"/>
    <property type="molecule type" value="Genomic_DNA"/>
</dbReference>
<proteinExistence type="predicted"/>
<dbReference type="Gene3D" id="1.25.40.10">
    <property type="entry name" value="Tetratricopeptide repeat domain"/>
    <property type="match status" value="1"/>
</dbReference>
<evidence type="ECO:0000313" key="2">
    <source>
        <dbReference type="EMBL" id="NKF21737.1"/>
    </source>
</evidence>
<feature type="signal peptide" evidence="1">
    <location>
        <begin position="1"/>
        <end position="22"/>
    </location>
</feature>
<reference evidence="2" key="1">
    <citation type="submission" date="2020-03" db="EMBL/GenBank/DDBJ databases">
        <title>Solimonas marina sp. nov., isolated from deep seawater of the Pacific Ocean.</title>
        <authorList>
            <person name="Liu X."/>
            <person name="Lai Q."/>
            <person name="Sun F."/>
            <person name="Gai Y."/>
            <person name="Li G."/>
            <person name="Shao Z."/>
        </authorList>
    </citation>
    <scope>NUCLEOTIDE SEQUENCE</scope>
    <source>
        <strain evidence="2">C16B3</strain>
    </source>
</reference>
<organism evidence="2 3">
    <name type="scientific">Solimonas marina</name>
    <dbReference type="NCBI Taxonomy" id="2714601"/>
    <lineage>
        <taxon>Bacteria</taxon>
        <taxon>Pseudomonadati</taxon>
        <taxon>Pseudomonadota</taxon>
        <taxon>Gammaproteobacteria</taxon>
        <taxon>Nevskiales</taxon>
        <taxon>Nevskiaceae</taxon>
        <taxon>Solimonas</taxon>
    </lineage>
</organism>
<dbReference type="AlphaFoldDB" id="A0A969W6Y5"/>